<evidence type="ECO:0000313" key="6">
    <source>
        <dbReference type="Proteomes" id="UP001218579"/>
    </source>
</evidence>
<sequence length="336" mass="36312">MSNDPAEVKSTKRVTLKDVAKAAEVSLASASYAINGTGSVGEQVRAHVLKIAETLGYRQNLSARAMRTGRTGTLGLILPDFANPFFITLAQSVMRNARAQGYCVFVTDTEGDQKQERNALNLMIERGVDGIVWFPVRDLDNGAALTSDTPTVVIDRTVGGIEQVHADYRAGGRLAAEHLVALGHTRIGVISGPMSVLSMRERCAGAIAYIEQHAELAFNLATAFSYDLESNVCKAIEQREATAIFAGADLIGLGVIQHATRCGLSVPDDLSVVGFDDIPWAQISTPPLTTIEMPVEEMAAEAIDALLRRIDSRAQPRRKVVFETALIVRQSTSRYL</sequence>
<protein>
    <submittedName>
        <fullName evidence="5">LacI family DNA-binding transcriptional regulator</fullName>
    </submittedName>
</protein>
<evidence type="ECO:0000313" key="5">
    <source>
        <dbReference type="EMBL" id="MDC7677809.1"/>
    </source>
</evidence>
<dbReference type="Pfam" id="PF00356">
    <property type="entry name" value="LacI"/>
    <property type="match status" value="1"/>
</dbReference>
<dbReference type="SMART" id="SM00354">
    <property type="entry name" value="HTH_LACI"/>
    <property type="match status" value="1"/>
</dbReference>
<dbReference type="CDD" id="cd06267">
    <property type="entry name" value="PBP1_LacI_sugar_binding-like"/>
    <property type="match status" value="1"/>
</dbReference>
<dbReference type="PROSITE" id="PS50932">
    <property type="entry name" value="HTH_LACI_2"/>
    <property type="match status" value="1"/>
</dbReference>
<proteinExistence type="predicted"/>
<dbReference type="EMBL" id="JAQQKV010000005">
    <property type="protein sequence ID" value="MDC7677809.1"/>
    <property type="molecule type" value="Genomic_DNA"/>
</dbReference>
<keyword evidence="6" id="KW-1185">Reference proteome</keyword>
<gene>
    <name evidence="5" type="ORF">PQU98_16825</name>
</gene>
<dbReference type="InterPro" id="IPR046335">
    <property type="entry name" value="LacI/GalR-like_sensor"/>
</dbReference>
<organism evidence="5 6">
    <name type="scientific">Asticcacaulis machinosus</name>
    <dbReference type="NCBI Taxonomy" id="2984211"/>
    <lineage>
        <taxon>Bacteria</taxon>
        <taxon>Pseudomonadati</taxon>
        <taxon>Pseudomonadota</taxon>
        <taxon>Alphaproteobacteria</taxon>
        <taxon>Caulobacterales</taxon>
        <taxon>Caulobacteraceae</taxon>
        <taxon>Asticcacaulis</taxon>
    </lineage>
</organism>
<dbReference type="InterPro" id="IPR010982">
    <property type="entry name" value="Lambda_DNA-bd_dom_sf"/>
</dbReference>
<dbReference type="GO" id="GO:0003677">
    <property type="term" value="F:DNA binding"/>
    <property type="evidence" value="ECO:0007669"/>
    <property type="project" value="UniProtKB-KW"/>
</dbReference>
<dbReference type="PANTHER" id="PTHR30146:SF109">
    <property type="entry name" value="HTH-TYPE TRANSCRIPTIONAL REGULATOR GALS"/>
    <property type="match status" value="1"/>
</dbReference>
<comment type="caution">
    <text evidence="5">The sequence shown here is derived from an EMBL/GenBank/DDBJ whole genome shotgun (WGS) entry which is preliminary data.</text>
</comment>
<dbReference type="SUPFAM" id="SSF53822">
    <property type="entry name" value="Periplasmic binding protein-like I"/>
    <property type="match status" value="1"/>
</dbReference>
<name>A0ABT5HNI5_9CAUL</name>
<dbReference type="Gene3D" id="1.10.260.40">
    <property type="entry name" value="lambda repressor-like DNA-binding domains"/>
    <property type="match status" value="1"/>
</dbReference>
<evidence type="ECO:0000259" key="4">
    <source>
        <dbReference type="PROSITE" id="PS50932"/>
    </source>
</evidence>
<dbReference type="PANTHER" id="PTHR30146">
    <property type="entry name" value="LACI-RELATED TRANSCRIPTIONAL REPRESSOR"/>
    <property type="match status" value="1"/>
</dbReference>
<dbReference type="InterPro" id="IPR000843">
    <property type="entry name" value="HTH_LacI"/>
</dbReference>
<evidence type="ECO:0000256" key="3">
    <source>
        <dbReference type="ARBA" id="ARBA00023163"/>
    </source>
</evidence>
<dbReference type="CDD" id="cd01392">
    <property type="entry name" value="HTH_LacI"/>
    <property type="match status" value="1"/>
</dbReference>
<dbReference type="SUPFAM" id="SSF47413">
    <property type="entry name" value="lambda repressor-like DNA-binding domains"/>
    <property type="match status" value="1"/>
</dbReference>
<dbReference type="InterPro" id="IPR028082">
    <property type="entry name" value="Peripla_BP_I"/>
</dbReference>
<keyword evidence="3" id="KW-0804">Transcription</keyword>
<dbReference type="Proteomes" id="UP001218579">
    <property type="component" value="Unassembled WGS sequence"/>
</dbReference>
<dbReference type="Gene3D" id="3.40.50.2300">
    <property type="match status" value="2"/>
</dbReference>
<accession>A0ABT5HNI5</accession>
<dbReference type="Pfam" id="PF13377">
    <property type="entry name" value="Peripla_BP_3"/>
    <property type="match status" value="1"/>
</dbReference>
<keyword evidence="2 5" id="KW-0238">DNA-binding</keyword>
<reference evidence="5 6" key="1">
    <citation type="submission" date="2023-01" db="EMBL/GenBank/DDBJ databases">
        <title>Novel species of the genus Asticcacaulis isolated from rivers.</title>
        <authorList>
            <person name="Lu H."/>
        </authorList>
    </citation>
    <scope>NUCLEOTIDE SEQUENCE [LARGE SCALE GENOMIC DNA]</scope>
    <source>
        <strain evidence="5 6">LKC15W</strain>
    </source>
</reference>
<dbReference type="PROSITE" id="PS00356">
    <property type="entry name" value="HTH_LACI_1"/>
    <property type="match status" value="1"/>
</dbReference>
<evidence type="ECO:0000256" key="1">
    <source>
        <dbReference type="ARBA" id="ARBA00023015"/>
    </source>
</evidence>
<evidence type="ECO:0000256" key="2">
    <source>
        <dbReference type="ARBA" id="ARBA00023125"/>
    </source>
</evidence>
<feature type="domain" description="HTH lacI-type" evidence="4">
    <location>
        <begin position="14"/>
        <end position="68"/>
    </location>
</feature>
<keyword evidence="1" id="KW-0805">Transcription regulation</keyword>
<dbReference type="RefSeq" id="WP_272746129.1">
    <property type="nucleotide sequence ID" value="NZ_JAQQKV010000005.1"/>
</dbReference>